<feature type="domain" description="AB hydrolase-1" evidence="1">
    <location>
        <begin position="24"/>
        <end position="231"/>
    </location>
</feature>
<keyword evidence="2" id="KW-0378">Hydrolase</keyword>
<dbReference type="Gene3D" id="3.40.50.1820">
    <property type="entry name" value="alpha/beta hydrolase"/>
    <property type="match status" value="1"/>
</dbReference>
<evidence type="ECO:0000313" key="3">
    <source>
        <dbReference type="Proteomes" id="UP001183794"/>
    </source>
</evidence>
<dbReference type="InterPro" id="IPR012354">
    <property type="entry name" value="Esterase_lipase"/>
</dbReference>
<dbReference type="PANTHER" id="PTHR43798">
    <property type="entry name" value="MONOACYLGLYCEROL LIPASE"/>
    <property type="match status" value="1"/>
</dbReference>
<comment type="caution">
    <text evidence="2">The sequence shown here is derived from an EMBL/GenBank/DDBJ whole genome shotgun (WGS) entry which is preliminary data.</text>
</comment>
<reference evidence="2 3" key="1">
    <citation type="submission" date="2023-07" db="EMBL/GenBank/DDBJ databases">
        <title>Sequencing the genomes of 1000 actinobacteria strains.</title>
        <authorList>
            <person name="Klenk H.-P."/>
        </authorList>
    </citation>
    <scope>NUCLEOTIDE SEQUENCE [LARGE SCALE GENOMIC DNA]</scope>
    <source>
        <strain evidence="2 3">DSM 22966</strain>
    </source>
</reference>
<organism evidence="2 3">
    <name type="scientific">Enteractinococcus fodinae</name>
    <dbReference type="NCBI Taxonomy" id="684663"/>
    <lineage>
        <taxon>Bacteria</taxon>
        <taxon>Bacillati</taxon>
        <taxon>Actinomycetota</taxon>
        <taxon>Actinomycetes</taxon>
        <taxon>Micrococcales</taxon>
        <taxon>Micrococcaceae</taxon>
    </lineage>
</organism>
<accession>A0ABU2B156</accession>
<protein>
    <submittedName>
        <fullName evidence="2">Carboxylesterase</fullName>
        <ecNumber evidence="2">3.1.1.1</ecNumber>
    </submittedName>
</protein>
<gene>
    <name evidence="2" type="ORF">J2S62_001592</name>
</gene>
<keyword evidence="3" id="KW-1185">Reference proteome</keyword>
<sequence>MLTPHYLTPNPDGVLCATGTRWAVLMLHGFTAGPQSVRPWAEALAEAGATVCLPRLSGHGTTVSDLAQTSAGQWRRDVQQAVDGLLARGFDKLAVAGLSMGGTLALDAASHRRVDATFVVNPGLSFKLLDRFGVALSPLFHRVIPTVGPLAGDVNKPGVAEEAYSRTPVAAVQQLAKLFWTTRRQLVDIDSPVTLYWSSRDHIVPPSSARILRRAIKPHLLTTVVLERSFHVATLDYDAPTIHRHSIAKLLELSGGHRETP</sequence>
<dbReference type="Proteomes" id="UP001183794">
    <property type="component" value="Unassembled WGS sequence"/>
</dbReference>
<evidence type="ECO:0000313" key="2">
    <source>
        <dbReference type="EMBL" id="MDR7347335.1"/>
    </source>
</evidence>
<dbReference type="EMBL" id="JAVDYJ010000001">
    <property type="protein sequence ID" value="MDR7347335.1"/>
    <property type="molecule type" value="Genomic_DNA"/>
</dbReference>
<dbReference type="EC" id="3.1.1.1" evidence="2"/>
<dbReference type="InterPro" id="IPR000073">
    <property type="entry name" value="AB_hydrolase_1"/>
</dbReference>
<dbReference type="PANTHER" id="PTHR43798:SF33">
    <property type="entry name" value="HYDROLASE, PUTATIVE (AFU_ORTHOLOGUE AFUA_2G14860)-RELATED"/>
    <property type="match status" value="1"/>
</dbReference>
<dbReference type="Pfam" id="PF12697">
    <property type="entry name" value="Abhydrolase_6"/>
    <property type="match status" value="1"/>
</dbReference>
<dbReference type="GO" id="GO:0106435">
    <property type="term" value="F:carboxylesterase activity"/>
    <property type="evidence" value="ECO:0007669"/>
    <property type="project" value="UniProtKB-EC"/>
</dbReference>
<evidence type="ECO:0000259" key="1">
    <source>
        <dbReference type="Pfam" id="PF12697"/>
    </source>
</evidence>
<dbReference type="PIRSF" id="PIRSF017388">
    <property type="entry name" value="Esterase_lipase"/>
    <property type="match status" value="1"/>
</dbReference>
<name>A0ABU2B156_9MICC</name>
<dbReference type="SUPFAM" id="SSF53474">
    <property type="entry name" value="alpha/beta-Hydrolases"/>
    <property type="match status" value="1"/>
</dbReference>
<dbReference type="InterPro" id="IPR029058">
    <property type="entry name" value="AB_hydrolase_fold"/>
</dbReference>
<dbReference type="InterPro" id="IPR050266">
    <property type="entry name" value="AB_hydrolase_sf"/>
</dbReference>
<proteinExistence type="predicted"/>